<organism evidence="1 2">
    <name type="scientific">Pseudozyma hubeiensis (strain SY62)</name>
    <name type="common">Yeast</name>
    <dbReference type="NCBI Taxonomy" id="1305764"/>
    <lineage>
        <taxon>Eukaryota</taxon>
        <taxon>Fungi</taxon>
        <taxon>Dikarya</taxon>
        <taxon>Basidiomycota</taxon>
        <taxon>Ustilaginomycotina</taxon>
        <taxon>Ustilaginomycetes</taxon>
        <taxon>Ustilaginales</taxon>
        <taxon>Ustilaginaceae</taxon>
        <taxon>Pseudozyma</taxon>
    </lineage>
</organism>
<reference evidence="2" key="1">
    <citation type="journal article" date="2013" name="Genome Announc.">
        <title>Draft genome sequence of the basidiomycetous yeast-like fungus Pseudozyma hubeiensis SY62, which produces an abundant amount of the biosurfactant mannosylerythritol lipids.</title>
        <authorList>
            <person name="Konishi M."/>
            <person name="Hatada Y."/>
            <person name="Horiuchi J."/>
        </authorList>
    </citation>
    <scope>NUCLEOTIDE SEQUENCE [LARGE SCALE GENOMIC DNA]</scope>
    <source>
        <strain evidence="2">SY62</strain>
    </source>
</reference>
<gene>
    <name evidence="1" type="ORF">PHSY_001632</name>
</gene>
<protein>
    <submittedName>
        <fullName evidence="1">Uncharacterized protein</fullName>
    </submittedName>
</protein>
<dbReference type="RefSeq" id="XP_012187650.1">
    <property type="nucleotide sequence ID" value="XM_012332260.1"/>
</dbReference>
<dbReference type="OrthoDB" id="10574069at2759"/>
<dbReference type="EMBL" id="DF238782">
    <property type="protein sequence ID" value="GAC94063.1"/>
    <property type="molecule type" value="Genomic_DNA"/>
</dbReference>
<dbReference type="AlphaFoldDB" id="R9NYZ4"/>
<evidence type="ECO:0000313" key="2">
    <source>
        <dbReference type="Proteomes" id="UP000014071"/>
    </source>
</evidence>
<dbReference type="HOGENOM" id="CLU_1759626_0_0_1"/>
<keyword evidence="2" id="KW-1185">Reference proteome</keyword>
<proteinExistence type="predicted"/>
<evidence type="ECO:0000313" key="1">
    <source>
        <dbReference type="EMBL" id="GAC94063.1"/>
    </source>
</evidence>
<sequence length="150" mass="17117">MPKVVAESGEVARFLWSQIQDGGLHRELPLMYADNQHAWNSVLSTEGFDLVYSYYGSRRKYRRKDSATQAALQARNHFINFVEGRTSNPMPLEGDSDPHKWISEQIVERFARKQKEQQNYIALVSGARRRIWGKELGLGGSSGKRRPGHG</sequence>
<accession>R9NYZ4</accession>
<dbReference type="GeneID" id="24106929"/>
<name>R9NYZ4_PSEHS</name>
<dbReference type="Proteomes" id="UP000014071">
    <property type="component" value="Unassembled WGS sequence"/>
</dbReference>